<protein>
    <submittedName>
        <fullName evidence="1">Uncharacterized protein</fullName>
    </submittedName>
</protein>
<dbReference type="EMBL" id="GBRH01220408">
    <property type="protein sequence ID" value="JAD77487.1"/>
    <property type="molecule type" value="Transcribed_RNA"/>
</dbReference>
<dbReference type="AlphaFoldDB" id="A0A0A9D156"/>
<reference evidence="1" key="1">
    <citation type="submission" date="2014-09" db="EMBL/GenBank/DDBJ databases">
        <authorList>
            <person name="Magalhaes I.L.F."/>
            <person name="Oliveira U."/>
            <person name="Santos F.R."/>
            <person name="Vidigal T.H.D.A."/>
            <person name="Brescovit A.D."/>
            <person name="Santos A.J."/>
        </authorList>
    </citation>
    <scope>NUCLEOTIDE SEQUENCE</scope>
    <source>
        <tissue evidence="1">Shoot tissue taken approximately 20 cm above the soil surface</tissue>
    </source>
</reference>
<organism evidence="1">
    <name type="scientific">Arundo donax</name>
    <name type="common">Giant reed</name>
    <name type="synonym">Donax arundinaceus</name>
    <dbReference type="NCBI Taxonomy" id="35708"/>
    <lineage>
        <taxon>Eukaryota</taxon>
        <taxon>Viridiplantae</taxon>
        <taxon>Streptophyta</taxon>
        <taxon>Embryophyta</taxon>
        <taxon>Tracheophyta</taxon>
        <taxon>Spermatophyta</taxon>
        <taxon>Magnoliopsida</taxon>
        <taxon>Liliopsida</taxon>
        <taxon>Poales</taxon>
        <taxon>Poaceae</taxon>
        <taxon>PACMAD clade</taxon>
        <taxon>Arundinoideae</taxon>
        <taxon>Arundineae</taxon>
        <taxon>Arundo</taxon>
    </lineage>
</organism>
<sequence length="84" mass="9635">MQTPVLNPSAVYPRRIVQVSVSDTCRIRDTAPHCHIRASEITILTNQGTKVASYQQQYDYKPLYPPTILASRIYRESEESKYSC</sequence>
<evidence type="ECO:0000313" key="1">
    <source>
        <dbReference type="EMBL" id="JAD77487.1"/>
    </source>
</evidence>
<accession>A0A0A9D156</accession>
<proteinExistence type="predicted"/>
<reference evidence="1" key="2">
    <citation type="journal article" date="2015" name="Data Brief">
        <title>Shoot transcriptome of the giant reed, Arundo donax.</title>
        <authorList>
            <person name="Barrero R.A."/>
            <person name="Guerrero F.D."/>
            <person name="Moolhuijzen P."/>
            <person name="Goolsby J.A."/>
            <person name="Tidwell J."/>
            <person name="Bellgard S.E."/>
            <person name="Bellgard M.I."/>
        </authorList>
    </citation>
    <scope>NUCLEOTIDE SEQUENCE</scope>
    <source>
        <tissue evidence="1">Shoot tissue taken approximately 20 cm above the soil surface</tissue>
    </source>
</reference>
<name>A0A0A9D156_ARUDO</name>